<dbReference type="GO" id="GO:0045504">
    <property type="term" value="F:dynein heavy chain binding"/>
    <property type="evidence" value="ECO:0007669"/>
    <property type="project" value="TreeGrafter"/>
</dbReference>
<evidence type="ECO:0000256" key="3">
    <source>
        <dbReference type="ARBA" id="ARBA00022574"/>
    </source>
</evidence>
<evidence type="ECO:0000313" key="8">
    <source>
        <dbReference type="WBParaSite" id="SMTH1_83740.1"/>
    </source>
</evidence>
<dbReference type="PANTHER" id="PTHR12442:SF26">
    <property type="entry name" value="CYTOPLASMIC DYNEIN 2 INTERMEDIATE CHAIN 2"/>
    <property type="match status" value="1"/>
</dbReference>
<name>A0AA85BXG6_9TREM</name>
<dbReference type="AlphaFoldDB" id="A0AA85BXG6"/>
<feature type="domain" description="C2H2-type" evidence="6">
    <location>
        <begin position="599"/>
        <end position="622"/>
    </location>
</feature>
<reference evidence="8 9" key="1">
    <citation type="submission" date="2023-11" db="UniProtKB">
        <authorList>
            <consortium name="WormBaseParasite"/>
        </authorList>
    </citation>
    <scope>IDENTIFICATION</scope>
</reference>
<dbReference type="InterPro" id="IPR001680">
    <property type="entry name" value="WD40_rpt"/>
</dbReference>
<dbReference type="GO" id="GO:0005868">
    <property type="term" value="C:cytoplasmic dynein complex"/>
    <property type="evidence" value="ECO:0007669"/>
    <property type="project" value="TreeGrafter"/>
</dbReference>
<dbReference type="InterPro" id="IPR036322">
    <property type="entry name" value="WD40_repeat_dom_sf"/>
</dbReference>
<dbReference type="Gene3D" id="2.130.10.10">
    <property type="entry name" value="YVTN repeat-like/Quinoprotein amine dehydrogenase"/>
    <property type="match status" value="2"/>
</dbReference>
<protein>
    <recommendedName>
        <fullName evidence="6">C2H2-type domain-containing protein</fullName>
    </recommendedName>
</protein>
<dbReference type="WBParaSite" id="SMTH1_83740.1">
    <property type="protein sequence ID" value="SMTH1_83740.1"/>
    <property type="gene ID" value="SMTH1_83740"/>
</dbReference>
<dbReference type="InterPro" id="IPR015943">
    <property type="entry name" value="WD40/YVTN_repeat-like_dom_sf"/>
</dbReference>
<evidence type="ECO:0000313" key="9">
    <source>
        <dbReference type="WBParaSite" id="SMTH1_83740.2"/>
    </source>
</evidence>
<sequence>MIQEFTDEIVHGVQCYSQCSETKSFVELQIQTESYQVFHRGTQSRRYKTQELQTSFCHQDETLHDDILTNNDKLTEETRIICFLKRTEPIVTKEIQKNIHSKVFRQSQSRRLFYRNNASVKHTLILNEAKESKLSVTGLSWNSNGTLLAISYGSLCHTDWCTHNGMAALWNVSNETLVINTPKQKYVTDTCLMCIKFHPTVPSLLAGGTFTGDLVVWNRTNENDHLLASIGSMQSGHKDCINQINWIPDSLESNLQNLTSEKISRYTTTYKLLSSGSDGRIVCWRIDLCHLGNVNCVKIFQIRHKDQSPLPISNHFNSLKKCSLFRSDLSETINSDRAVNITCISLAKNDPEKFVIGTETGGLLICQINSVNWNETYKESLEEHLQSPVKFSLAHQDGPIYSVDWSKFYPNLIIACGFNHCIQLFNVLQKSPLISLDPNYGSILVVEFSSYLSNIFICITEYHHILIYDLTGDEEINPMYNCFNEEKLYSLQPELLYTLTSQIDNDIQSTIVSAKLNEKDSKLVATGNTSGIVYVWDFSNLINELSLKSFEYKRALTFLISSYDTPASTGVVAFSHRSFFLFGVAMQCPMISQNCILVLHCSYCSFNTLLLSNLINHFKTAHSSANCLFSLYQCRHCQLISTSCPVLTEHSLINHIEKEVSIQCIYQNHSGNPIFTGEAIPNLTKHLTYDYSSGLNYNFHDAKSLFMGDKRNAFVDLNQDDGEMSSHSVGTESGRFSRGSHLSSSQVNRSLMPYKCTHCGNAYHKRKYFAEHVFSCSKSLQLTCPCGRVCKWRSNFYAHRKSCAVYKQLVTGGSHLSVFRRRGLTLSKSSNNDDSESITKESVSSSEHLLDMSTNPKDASTVNLIGGNDLTSLVSSSSTPEVTPQSNADSSIDVFGNHSDSLQTSLTYITPVSSLATSLPTFVSNENIETNNLNHVSSNSMVTSASIIHALSQTSNLSVLVDTRCPVSNYPSNQINECTATNTEGGFIQCVSSKGEPLIMFPGM</sequence>
<feature type="region of interest" description="Disordered" evidence="5">
    <location>
        <begin position="829"/>
        <end position="857"/>
    </location>
</feature>
<dbReference type="SMART" id="SM00320">
    <property type="entry name" value="WD40"/>
    <property type="match status" value="6"/>
</dbReference>
<keyword evidence="2" id="KW-0963">Cytoplasm</keyword>
<evidence type="ECO:0000256" key="1">
    <source>
        <dbReference type="ARBA" id="ARBA00004496"/>
    </source>
</evidence>
<dbReference type="SMART" id="SM00355">
    <property type="entry name" value="ZnF_C2H2"/>
    <property type="match status" value="3"/>
</dbReference>
<evidence type="ECO:0000259" key="6">
    <source>
        <dbReference type="SMART" id="SM00355"/>
    </source>
</evidence>
<feature type="domain" description="C2H2-type" evidence="6">
    <location>
        <begin position="632"/>
        <end position="655"/>
    </location>
</feature>
<dbReference type="WBParaSite" id="SMTH1_83740.2">
    <property type="protein sequence ID" value="SMTH1_83740.2"/>
    <property type="gene ID" value="SMTH1_83740"/>
</dbReference>
<accession>A0AA85BXG6</accession>
<evidence type="ECO:0000256" key="4">
    <source>
        <dbReference type="ARBA" id="ARBA00022737"/>
    </source>
</evidence>
<keyword evidence="4" id="KW-0677">Repeat</keyword>
<keyword evidence="3" id="KW-0853">WD repeat</keyword>
<dbReference type="InterPro" id="IPR013087">
    <property type="entry name" value="Znf_C2H2_type"/>
</dbReference>
<dbReference type="Proteomes" id="UP000050791">
    <property type="component" value="Unassembled WGS sequence"/>
</dbReference>
<dbReference type="PANTHER" id="PTHR12442">
    <property type="entry name" value="DYNEIN INTERMEDIATE CHAIN"/>
    <property type="match status" value="1"/>
</dbReference>
<organism evidence="7 8">
    <name type="scientific">Schistosoma mattheei</name>
    <dbReference type="NCBI Taxonomy" id="31246"/>
    <lineage>
        <taxon>Eukaryota</taxon>
        <taxon>Metazoa</taxon>
        <taxon>Spiralia</taxon>
        <taxon>Lophotrochozoa</taxon>
        <taxon>Platyhelminthes</taxon>
        <taxon>Trematoda</taxon>
        <taxon>Digenea</taxon>
        <taxon>Strigeidida</taxon>
        <taxon>Schistosomatoidea</taxon>
        <taxon>Schistosomatidae</taxon>
        <taxon>Schistosoma</taxon>
    </lineage>
</organism>
<dbReference type="GO" id="GO:0042073">
    <property type="term" value="P:intraciliary transport"/>
    <property type="evidence" value="ECO:0007669"/>
    <property type="project" value="TreeGrafter"/>
</dbReference>
<dbReference type="InterPro" id="IPR050687">
    <property type="entry name" value="Dynein_IC"/>
</dbReference>
<comment type="subcellular location">
    <subcellularLocation>
        <location evidence="1">Cytoplasm</location>
    </subcellularLocation>
</comment>
<evidence type="ECO:0000256" key="5">
    <source>
        <dbReference type="SAM" id="MobiDB-lite"/>
    </source>
</evidence>
<dbReference type="GO" id="GO:0045503">
    <property type="term" value="F:dynein light chain binding"/>
    <property type="evidence" value="ECO:0007669"/>
    <property type="project" value="TreeGrafter"/>
</dbReference>
<proteinExistence type="predicted"/>
<dbReference type="SUPFAM" id="SSF50978">
    <property type="entry name" value="WD40 repeat-like"/>
    <property type="match status" value="1"/>
</dbReference>
<dbReference type="GO" id="GO:0097014">
    <property type="term" value="C:ciliary plasm"/>
    <property type="evidence" value="ECO:0007669"/>
    <property type="project" value="TreeGrafter"/>
</dbReference>
<evidence type="ECO:0000256" key="2">
    <source>
        <dbReference type="ARBA" id="ARBA00022490"/>
    </source>
</evidence>
<evidence type="ECO:0000313" key="7">
    <source>
        <dbReference type="Proteomes" id="UP000050791"/>
    </source>
</evidence>
<feature type="domain" description="C2H2-type" evidence="6">
    <location>
        <begin position="754"/>
        <end position="774"/>
    </location>
</feature>